<keyword evidence="3" id="KW-1185">Reference proteome</keyword>
<dbReference type="Pfam" id="PF01593">
    <property type="entry name" value="Amino_oxidase"/>
    <property type="match status" value="1"/>
</dbReference>
<dbReference type="Gene3D" id="3.90.660.20">
    <property type="entry name" value="Protoporphyrinogen oxidase, mitochondrial, domain 2"/>
    <property type="match status" value="1"/>
</dbReference>
<accession>A0A399JDI2</accession>
<dbReference type="Gene3D" id="1.10.3110.10">
    <property type="entry name" value="protoporphyrinogen ix oxidase, domain 3"/>
    <property type="match status" value="1"/>
</dbReference>
<organism evidence="2 3">
    <name type="scientific">Galactobacter valiniphilus</name>
    <dbReference type="NCBI Taxonomy" id="2676122"/>
    <lineage>
        <taxon>Bacteria</taxon>
        <taxon>Bacillati</taxon>
        <taxon>Actinomycetota</taxon>
        <taxon>Actinomycetes</taxon>
        <taxon>Micrococcales</taxon>
        <taxon>Micrococcaceae</taxon>
        <taxon>Galactobacter</taxon>
    </lineage>
</organism>
<dbReference type="Gene3D" id="3.50.50.60">
    <property type="entry name" value="FAD/NAD(P)-binding domain"/>
    <property type="match status" value="1"/>
</dbReference>
<dbReference type="EMBL" id="QQXK01000010">
    <property type="protein sequence ID" value="RII42637.1"/>
    <property type="molecule type" value="Genomic_DNA"/>
</dbReference>
<dbReference type="GO" id="GO:0016491">
    <property type="term" value="F:oxidoreductase activity"/>
    <property type="evidence" value="ECO:0007669"/>
    <property type="project" value="InterPro"/>
</dbReference>
<gene>
    <name evidence="2" type="ORF">DWB68_06570</name>
</gene>
<dbReference type="PANTHER" id="PTHR42923">
    <property type="entry name" value="PROTOPORPHYRINOGEN OXIDASE"/>
    <property type="match status" value="1"/>
</dbReference>
<dbReference type="SUPFAM" id="SSF51905">
    <property type="entry name" value="FAD/NAD(P)-binding domain"/>
    <property type="match status" value="1"/>
</dbReference>
<dbReference type="InterPro" id="IPR002937">
    <property type="entry name" value="Amino_oxidase"/>
</dbReference>
<evidence type="ECO:0000259" key="1">
    <source>
        <dbReference type="Pfam" id="PF01593"/>
    </source>
</evidence>
<dbReference type="Proteomes" id="UP000265419">
    <property type="component" value="Unassembled WGS sequence"/>
</dbReference>
<evidence type="ECO:0000313" key="2">
    <source>
        <dbReference type="EMBL" id="RII42637.1"/>
    </source>
</evidence>
<dbReference type="AlphaFoldDB" id="A0A399JDI2"/>
<sequence length="472" mass="47700">MAASRKATVPSQAPAAVVLGAGVAGLVAARELALLGYEVSVLEAGEPGGRVSAHVVDGLSLDAGAESFATRNDAVARLAGELGLEIVYPAPSPAWLHAGPGRDVPLPRSGVVGIPGDPREADAIAALSAEGAARAVLDLETPVQPELLEGPVSLGELVRVRLGQEVLETLVTPVVSGVHSADPEALDADAIAPGLRAALEREGSLSAAAASLRAAAPAGSAVAGLRGGMNTLVTALVADLQARGVHLITGAEVEHVEREENGAWHVSVGSDVLDAERLVVATDGPRAVELLSGAVPGLAALRPEEGAGVSLVTLVVDLPDLDVAPRGTGVLVAPGAPDVVAKALTHATAKWPWLAELAGPGRHVLRLSYGRLTDEAARVADADDETLLKQGLADAATLLGVQLGGADVLGWDVVRHHGALPMATLGHRDRLQAISGLLAPVPELDVVGAWRYGTGLAAVVSSTRQALGLSAR</sequence>
<evidence type="ECO:0000313" key="3">
    <source>
        <dbReference type="Proteomes" id="UP000265419"/>
    </source>
</evidence>
<dbReference type="SUPFAM" id="SSF54373">
    <property type="entry name" value="FAD-linked reductases, C-terminal domain"/>
    <property type="match status" value="1"/>
</dbReference>
<comment type="caution">
    <text evidence="2">The sequence shown here is derived from an EMBL/GenBank/DDBJ whole genome shotgun (WGS) entry which is preliminary data.</text>
</comment>
<dbReference type="InterPro" id="IPR036188">
    <property type="entry name" value="FAD/NAD-bd_sf"/>
</dbReference>
<proteinExistence type="predicted"/>
<protein>
    <submittedName>
        <fullName evidence="2">FAD-dependent oxidoreductase</fullName>
    </submittedName>
</protein>
<dbReference type="PANTHER" id="PTHR42923:SF3">
    <property type="entry name" value="PROTOPORPHYRINOGEN OXIDASE"/>
    <property type="match status" value="1"/>
</dbReference>
<reference evidence="2 3" key="1">
    <citation type="submission" date="2018-07" db="EMBL/GenBank/DDBJ databases">
        <title>Arthrobacter sp. nov., isolated from raw cow's milk with high bacterial count.</title>
        <authorList>
            <person name="Hahne J."/>
            <person name="Isele D."/>
            <person name="Lipski A."/>
        </authorList>
    </citation>
    <scope>NUCLEOTIDE SEQUENCE [LARGE SCALE GENOMIC DNA]</scope>
    <source>
        <strain evidence="2 3">JZ R-35</strain>
    </source>
</reference>
<dbReference type="InterPro" id="IPR050464">
    <property type="entry name" value="Zeta_carotene_desat/Oxidored"/>
</dbReference>
<feature type="domain" description="Amine oxidase" evidence="1">
    <location>
        <begin position="23"/>
        <end position="450"/>
    </location>
</feature>
<name>A0A399JDI2_9MICC</name>